<dbReference type="GO" id="GO:0030496">
    <property type="term" value="C:midbody"/>
    <property type="evidence" value="ECO:0007669"/>
    <property type="project" value="TreeGrafter"/>
</dbReference>
<evidence type="ECO:0000259" key="6">
    <source>
        <dbReference type="Pfam" id="PF12180"/>
    </source>
</evidence>
<evidence type="ECO:0000313" key="8">
    <source>
        <dbReference type="Proteomes" id="UP000694383"/>
    </source>
</evidence>
<evidence type="ECO:0000256" key="3">
    <source>
        <dbReference type="ARBA" id="ARBA00023054"/>
    </source>
</evidence>
<dbReference type="GeneTree" id="ENSGT00510000047961"/>
<dbReference type="Gene3D" id="1.20.5.1180">
    <property type="entry name" value="Geminin coiled-coil domain"/>
    <property type="match status" value="1"/>
</dbReference>
<dbReference type="GO" id="GO:0000281">
    <property type="term" value="P:mitotic cytokinesis"/>
    <property type="evidence" value="ECO:0007669"/>
    <property type="project" value="InterPro"/>
</dbReference>
<dbReference type="GO" id="GO:0045184">
    <property type="term" value="P:establishment of protein localization"/>
    <property type="evidence" value="ECO:0007669"/>
    <property type="project" value="TreeGrafter"/>
</dbReference>
<dbReference type="PANTHER" id="PTHR31838">
    <property type="entry name" value="CENTROSOMAL PROTEIN OF 55 KDA"/>
    <property type="match status" value="1"/>
</dbReference>
<dbReference type="GO" id="GO:0005737">
    <property type="term" value="C:cytoplasm"/>
    <property type="evidence" value="ECO:0007669"/>
    <property type="project" value="UniProtKB-SubCell"/>
</dbReference>
<protein>
    <recommendedName>
        <fullName evidence="6">TSG101 and ALIX binding domain-containing protein</fullName>
    </recommendedName>
</protein>
<keyword evidence="8" id="KW-1185">Reference proteome</keyword>
<dbReference type="InterPro" id="IPR022008">
    <property type="entry name" value="EABR"/>
</dbReference>
<proteinExistence type="predicted"/>
<evidence type="ECO:0000313" key="7">
    <source>
        <dbReference type="Ensembl" id="ENSOSIP00000048443.1"/>
    </source>
</evidence>
<dbReference type="Proteomes" id="UP000694383">
    <property type="component" value="Unplaced"/>
</dbReference>
<feature type="compositionally biased region" description="Basic and acidic residues" evidence="5">
    <location>
        <begin position="84"/>
        <end position="95"/>
    </location>
</feature>
<sequence length="351" mass="41013">MTASKYKRSLRKQLNQELHATLRVLRKENVFLKKTLAELSRHHAEHNRLVERFMSLETTKLEDPQQLVTSEDNLTADINMMRDKATSSCSKENKEVKKKLGTTSAKSQGLESNAPWKQDFAADEEASMTNEATSDLKKQLRDALEKNKQWLNYDQQREAYVKAILAKMLWLEKHLNEANQARLLQHNEEHSNAGKLTQMQEHFEGVLQKVTEDLKTCQDQVEMTHQNLIIAQSWCKEKERELEELVHQLHVERANKERAEEDPASCYVENQPLMDETDLQVLLRDERRKSANFELQIMIAAQDLEDEKHDCSYLRKQMVKLLKMLPKAKRHGTEEMKVSRNLRLTSAFFIS</sequence>
<evidence type="ECO:0000256" key="2">
    <source>
        <dbReference type="ARBA" id="ARBA00022490"/>
    </source>
</evidence>
<dbReference type="Ensembl" id="ENSOSIT00000050908.1">
    <property type="protein sequence ID" value="ENSOSIP00000048443.1"/>
    <property type="gene ID" value="ENSOSIG00000022828.1"/>
</dbReference>
<evidence type="ECO:0000256" key="1">
    <source>
        <dbReference type="ARBA" id="ARBA00004496"/>
    </source>
</evidence>
<feature type="domain" description="TSG101 and ALIX binding" evidence="6">
    <location>
        <begin position="137"/>
        <end position="170"/>
    </location>
</feature>
<feature type="compositionally biased region" description="Polar residues" evidence="5">
    <location>
        <begin position="101"/>
        <end position="111"/>
    </location>
</feature>
<dbReference type="AlphaFoldDB" id="A0A8C8A1F7"/>
<organism evidence="7 8">
    <name type="scientific">Oryzias sinensis</name>
    <name type="common">Chinese medaka</name>
    <dbReference type="NCBI Taxonomy" id="183150"/>
    <lineage>
        <taxon>Eukaryota</taxon>
        <taxon>Metazoa</taxon>
        <taxon>Chordata</taxon>
        <taxon>Craniata</taxon>
        <taxon>Vertebrata</taxon>
        <taxon>Euteleostomi</taxon>
        <taxon>Actinopterygii</taxon>
        <taxon>Neopterygii</taxon>
        <taxon>Teleostei</taxon>
        <taxon>Neoteleostei</taxon>
        <taxon>Acanthomorphata</taxon>
        <taxon>Ovalentaria</taxon>
        <taxon>Atherinomorphae</taxon>
        <taxon>Beloniformes</taxon>
        <taxon>Adrianichthyidae</taxon>
        <taxon>Oryziinae</taxon>
        <taxon>Oryzias</taxon>
    </lineage>
</organism>
<reference evidence="7" key="1">
    <citation type="submission" date="2025-08" db="UniProtKB">
        <authorList>
            <consortium name="Ensembl"/>
        </authorList>
    </citation>
    <scope>IDENTIFICATION</scope>
</reference>
<dbReference type="PANTHER" id="PTHR31838:SF1">
    <property type="entry name" value="CENTROSOMAL PROTEIN OF 55 KDA"/>
    <property type="match status" value="1"/>
</dbReference>
<keyword evidence="3 4" id="KW-0175">Coiled coil</keyword>
<keyword evidence="2" id="KW-0963">Cytoplasm</keyword>
<name>A0A8C8A1F7_9TELE</name>
<comment type="subcellular location">
    <subcellularLocation>
        <location evidence="1">Cytoplasm</location>
    </subcellularLocation>
</comment>
<dbReference type="GO" id="GO:0051896">
    <property type="term" value="P:regulation of phosphatidylinositol 3-kinase/protein kinase B signal transduction"/>
    <property type="evidence" value="ECO:0007669"/>
    <property type="project" value="InterPro"/>
</dbReference>
<feature type="region of interest" description="Disordered" evidence="5">
    <location>
        <begin position="84"/>
        <end position="115"/>
    </location>
</feature>
<dbReference type="InterPro" id="IPR038926">
    <property type="entry name" value="CEP55"/>
</dbReference>
<evidence type="ECO:0000256" key="4">
    <source>
        <dbReference type="SAM" id="Coils"/>
    </source>
</evidence>
<dbReference type="Pfam" id="PF12180">
    <property type="entry name" value="EABR"/>
    <property type="match status" value="1"/>
</dbReference>
<reference evidence="7" key="2">
    <citation type="submission" date="2025-09" db="UniProtKB">
        <authorList>
            <consortium name="Ensembl"/>
        </authorList>
    </citation>
    <scope>IDENTIFICATION</scope>
</reference>
<evidence type="ECO:0000256" key="5">
    <source>
        <dbReference type="SAM" id="MobiDB-lite"/>
    </source>
</evidence>
<accession>A0A8C8A1F7</accession>
<feature type="coiled-coil region" evidence="4">
    <location>
        <begin position="235"/>
        <end position="262"/>
    </location>
</feature>